<accession>A0AA88SYI8</accession>
<comment type="caution">
    <text evidence="2">The sequence shown here is derived from an EMBL/GenBank/DDBJ whole genome shotgun (WGS) entry which is preliminary data.</text>
</comment>
<evidence type="ECO:0000313" key="3">
    <source>
        <dbReference type="Proteomes" id="UP001187415"/>
    </source>
</evidence>
<feature type="region of interest" description="Disordered" evidence="1">
    <location>
        <begin position="72"/>
        <end position="93"/>
    </location>
</feature>
<proteinExistence type="predicted"/>
<reference evidence="2" key="1">
    <citation type="submission" date="2023-07" db="EMBL/GenBank/DDBJ databases">
        <title>Chromosome-level Genome Assembly of Striped Snakehead (Channa striata).</title>
        <authorList>
            <person name="Liu H."/>
        </authorList>
    </citation>
    <scope>NUCLEOTIDE SEQUENCE</scope>
    <source>
        <strain evidence="2">Gz</strain>
        <tissue evidence="2">Muscle</tissue>
    </source>
</reference>
<evidence type="ECO:0000256" key="1">
    <source>
        <dbReference type="SAM" id="MobiDB-lite"/>
    </source>
</evidence>
<keyword evidence="3" id="KW-1185">Reference proteome</keyword>
<dbReference type="Proteomes" id="UP001187415">
    <property type="component" value="Unassembled WGS sequence"/>
</dbReference>
<sequence>MSVLLSSVRPLPAHRLCSFNRSLTISPWGERSPSPSPLVTSTGINAECQRRAGDSELPRMDTQVCASQKHVLPPLESSPNNHLFNCDKKKNGC</sequence>
<name>A0AA88SYI8_CHASR</name>
<dbReference type="EMBL" id="JAUPFM010000005">
    <property type="protein sequence ID" value="KAK2851052.1"/>
    <property type="molecule type" value="Genomic_DNA"/>
</dbReference>
<dbReference type="AlphaFoldDB" id="A0AA88SYI8"/>
<evidence type="ECO:0000313" key="2">
    <source>
        <dbReference type="EMBL" id="KAK2851052.1"/>
    </source>
</evidence>
<organism evidence="2 3">
    <name type="scientific">Channa striata</name>
    <name type="common">Snakehead murrel</name>
    <name type="synonym">Ophicephalus striatus</name>
    <dbReference type="NCBI Taxonomy" id="64152"/>
    <lineage>
        <taxon>Eukaryota</taxon>
        <taxon>Metazoa</taxon>
        <taxon>Chordata</taxon>
        <taxon>Craniata</taxon>
        <taxon>Vertebrata</taxon>
        <taxon>Euteleostomi</taxon>
        <taxon>Actinopterygii</taxon>
        <taxon>Neopterygii</taxon>
        <taxon>Teleostei</taxon>
        <taxon>Neoteleostei</taxon>
        <taxon>Acanthomorphata</taxon>
        <taxon>Anabantaria</taxon>
        <taxon>Anabantiformes</taxon>
        <taxon>Channoidei</taxon>
        <taxon>Channidae</taxon>
        <taxon>Channa</taxon>
    </lineage>
</organism>
<protein>
    <submittedName>
        <fullName evidence="2">Uncharacterized protein</fullName>
    </submittedName>
</protein>
<gene>
    <name evidence="2" type="ORF">Q5P01_007328</name>
</gene>